<evidence type="ECO:0000313" key="1">
    <source>
        <dbReference type="EMBL" id="CAD5206241.1"/>
    </source>
</evidence>
<comment type="caution">
    <text evidence="1">The sequence shown here is derived from an EMBL/GenBank/DDBJ whole genome shotgun (WGS) entry which is preliminary data.</text>
</comment>
<dbReference type="EMBL" id="CAJFDH010000001">
    <property type="protein sequence ID" value="CAD5206241.1"/>
    <property type="molecule type" value="Genomic_DNA"/>
</dbReference>
<evidence type="ECO:0008006" key="3">
    <source>
        <dbReference type="Google" id="ProtNLM"/>
    </source>
</evidence>
<accession>A0A811JSW1</accession>
<dbReference type="Proteomes" id="UP000614601">
    <property type="component" value="Unassembled WGS sequence"/>
</dbReference>
<dbReference type="Proteomes" id="UP000783686">
    <property type="component" value="Unassembled WGS sequence"/>
</dbReference>
<proteinExistence type="predicted"/>
<name>A0A811JSW1_9BILA</name>
<dbReference type="EMBL" id="CAJFCW020000001">
    <property type="protein sequence ID" value="CAG9080982.1"/>
    <property type="molecule type" value="Genomic_DNA"/>
</dbReference>
<dbReference type="OrthoDB" id="5807708at2759"/>
<sequence length="326" mass="37384">MDKLPFSIYGQICEHLEDLEDVMALEATCKRIRSQVRACFWGQPKKLRLTDGNFVQVFLENGQMYKAKPRLDVLKTVCSKARNLTEFDLASYTELPASFMYGFLRFLRKTRVPLTSLCLNYERPESMYSCPDAKNDQRSYPSKLVHDQITKLINRQGSNLSHLFIRINSVDYVSLQRDVREIFVEFACKCSQEIRQVLYPLLSGFNKNLKGFKPKIMNLGIKSEGQCILPAFDFCTHTIVPQEARGFLEEIHYRIPNAETVAVLNYDAFMPSLMEKLNKVSLYIEDLNVNSTDLTDIGTRIQPNPFIVELNTPTATLCLPATAKVH</sequence>
<organism evidence="1 2">
    <name type="scientific">Bursaphelenchus okinawaensis</name>
    <dbReference type="NCBI Taxonomy" id="465554"/>
    <lineage>
        <taxon>Eukaryota</taxon>
        <taxon>Metazoa</taxon>
        <taxon>Ecdysozoa</taxon>
        <taxon>Nematoda</taxon>
        <taxon>Chromadorea</taxon>
        <taxon>Rhabditida</taxon>
        <taxon>Tylenchina</taxon>
        <taxon>Tylenchomorpha</taxon>
        <taxon>Aphelenchoidea</taxon>
        <taxon>Aphelenchoididae</taxon>
        <taxon>Bursaphelenchus</taxon>
    </lineage>
</organism>
<keyword evidence="2" id="KW-1185">Reference proteome</keyword>
<gene>
    <name evidence="1" type="ORF">BOKJ2_LOCUS925</name>
</gene>
<reference evidence="1" key="1">
    <citation type="submission" date="2020-09" db="EMBL/GenBank/DDBJ databases">
        <authorList>
            <person name="Kikuchi T."/>
        </authorList>
    </citation>
    <scope>NUCLEOTIDE SEQUENCE</scope>
    <source>
        <strain evidence="1">SH1</strain>
    </source>
</reference>
<protein>
    <recommendedName>
        <fullName evidence="3">F-box domain-containing protein</fullName>
    </recommendedName>
</protein>
<evidence type="ECO:0000313" key="2">
    <source>
        <dbReference type="Proteomes" id="UP000614601"/>
    </source>
</evidence>
<dbReference type="AlphaFoldDB" id="A0A811JSW1"/>